<accession>A0ABD0JYX5</accession>
<dbReference type="EMBL" id="JACVVK020000294">
    <property type="protein sequence ID" value="KAK7479836.1"/>
    <property type="molecule type" value="Genomic_DNA"/>
</dbReference>
<sequence length="98" mass="10915">MYMFHPKTNKQIHTATTVHQTSTTTESSTDKLGGREQRHSIHQDKPCLLHPQPGSTLPAYQLHVRTGRLGPAHPISSSVISSLHLAKRVNQWLSDNAD</sequence>
<proteinExistence type="predicted"/>
<organism evidence="2 3">
    <name type="scientific">Batillaria attramentaria</name>
    <dbReference type="NCBI Taxonomy" id="370345"/>
    <lineage>
        <taxon>Eukaryota</taxon>
        <taxon>Metazoa</taxon>
        <taxon>Spiralia</taxon>
        <taxon>Lophotrochozoa</taxon>
        <taxon>Mollusca</taxon>
        <taxon>Gastropoda</taxon>
        <taxon>Caenogastropoda</taxon>
        <taxon>Sorbeoconcha</taxon>
        <taxon>Cerithioidea</taxon>
        <taxon>Batillariidae</taxon>
        <taxon>Batillaria</taxon>
    </lineage>
</organism>
<evidence type="ECO:0000256" key="1">
    <source>
        <dbReference type="SAM" id="MobiDB-lite"/>
    </source>
</evidence>
<reference evidence="2 3" key="1">
    <citation type="journal article" date="2023" name="Sci. Data">
        <title>Genome assembly of the Korean intertidal mud-creeper Batillaria attramentaria.</title>
        <authorList>
            <person name="Patra A.K."/>
            <person name="Ho P.T."/>
            <person name="Jun S."/>
            <person name="Lee S.J."/>
            <person name="Kim Y."/>
            <person name="Won Y.J."/>
        </authorList>
    </citation>
    <scope>NUCLEOTIDE SEQUENCE [LARGE SCALE GENOMIC DNA]</scope>
    <source>
        <strain evidence="2">Wonlab-2016</strain>
    </source>
</reference>
<feature type="compositionally biased region" description="Low complexity" evidence="1">
    <location>
        <begin position="14"/>
        <end position="27"/>
    </location>
</feature>
<feature type="region of interest" description="Disordered" evidence="1">
    <location>
        <begin position="1"/>
        <end position="41"/>
    </location>
</feature>
<keyword evidence="3" id="KW-1185">Reference proteome</keyword>
<evidence type="ECO:0000313" key="3">
    <source>
        <dbReference type="Proteomes" id="UP001519460"/>
    </source>
</evidence>
<name>A0ABD0JYX5_9CAEN</name>
<evidence type="ECO:0000313" key="2">
    <source>
        <dbReference type="EMBL" id="KAK7479836.1"/>
    </source>
</evidence>
<comment type="caution">
    <text evidence="2">The sequence shown here is derived from an EMBL/GenBank/DDBJ whole genome shotgun (WGS) entry which is preliminary data.</text>
</comment>
<dbReference type="AlphaFoldDB" id="A0ABD0JYX5"/>
<feature type="compositionally biased region" description="Basic and acidic residues" evidence="1">
    <location>
        <begin position="28"/>
        <end position="41"/>
    </location>
</feature>
<gene>
    <name evidence="2" type="ORF">BaRGS_00028916</name>
</gene>
<dbReference type="Proteomes" id="UP001519460">
    <property type="component" value="Unassembled WGS sequence"/>
</dbReference>
<protein>
    <submittedName>
        <fullName evidence="2">Uncharacterized protein</fullName>
    </submittedName>
</protein>